<evidence type="ECO:0000313" key="3">
    <source>
        <dbReference type="EMBL" id="MBB4736166.1"/>
    </source>
</evidence>
<dbReference type="InterPro" id="IPR020556">
    <property type="entry name" value="Amidase_CS"/>
</dbReference>
<dbReference type="GO" id="GO:0004040">
    <property type="term" value="F:amidase activity"/>
    <property type="evidence" value="ECO:0007669"/>
    <property type="project" value="UniProtKB-EC"/>
</dbReference>
<comment type="caution">
    <text evidence="3">The sequence shown here is derived from an EMBL/GenBank/DDBJ whole genome shotgun (WGS) entry which is preliminary data.</text>
</comment>
<name>A0A7W7GQ73_9MICC</name>
<dbReference type="EMBL" id="JACHNA010000001">
    <property type="protein sequence ID" value="MBB4736166.1"/>
    <property type="molecule type" value="Genomic_DNA"/>
</dbReference>
<organism evidence="3 4">
    <name type="scientific">Micrococcus cohnii</name>
    <dbReference type="NCBI Taxonomy" id="993416"/>
    <lineage>
        <taxon>Bacteria</taxon>
        <taxon>Bacillati</taxon>
        <taxon>Actinomycetota</taxon>
        <taxon>Actinomycetes</taxon>
        <taxon>Micrococcales</taxon>
        <taxon>Micrococcaceae</taxon>
        <taxon>Micrococcus</taxon>
    </lineage>
</organism>
<protein>
    <submittedName>
        <fullName evidence="3">Amidase</fullName>
        <ecNumber evidence="3">3.5.1.4</ecNumber>
    </submittedName>
</protein>
<dbReference type="Gene3D" id="3.90.1300.10">
    <property type="entry name" value="Amidase signature (AS) domain"/>
    <property type="match status" value="1"/>
</dbReference>
<dbReference type="AlphaFoldDB" id="A0A7W7GQ73"/>
<reference evidence="3 4" key="1">
    <citation type="submission" date="2020-08" db="EMBL/GenBank/DDBJ databases">
        <title>Sequencing the genomes of 1000 actinobacteria strains.</title>
        <authorList>
            <person name="Klenk H.-P."/>
        </authorList>
    </citation>
    <scope>NUCLEOTIDE SEQUENCE [LARGE SCALE GENOMIC DNA]</scope>
    <source>
        <strain evidence="3 4">DSM 23974</strain>
    </source>
</reference>
<dbReference type="InterPro" id="IPR023631">
    <property type="entry name" value="Amidase_dom"/>
</dbReference>
<dbReference type="RefSeq" id="WP_184241821.1">
    <property type="nucleotide sequence ID" value="NZ_JACHNA010000001.1"/>
</dbReference>
<dbReference type="SUPFAM" id="SSF75304">
    <property type="entry name" value="Amidase signature (AS) enzymes"/>
    <property type="match status" value="1"/>
</dbReference>
<dbReference type="EC" id="3.5.1.4" evidence="3"/>
<keyword evidence="3" id="KW-0378">Hydrolase</keyword>
<dbReference type="InterPro" id="IPR000120">
    <property type="entry name" value="Amidase"/>
</dbReference>
<dbReference type="PANTHER" id="PTHR11895:SF7">
    <property type="entry name" value="GLUTAMYL-TRNA(GLN) AMIDOTRANSFERASE SUBUNIT A, MITOCHONDRIAL"/>
    <property type="match status" value="1"/>
</dbReference>
<gene>
    <name evidence="3" type="ORF">HDA30_001674</name>
</gene>
<keyword evidence="4" id="KW-1185">Reference proteome</keyword>
<evidence type="ECO:0000256" key="1">
    <source>
        <dbReference type="ARBA" id="ARBA00009199"/>
    </source>
</evidence>
<accession>A0A7W7GQ73</accession>
<evidence type="ECO:0000259" key="2">
    <source>
        <dbReference type="Pfam" id="PF01425"/>
    </source>
</evidence>
<evidence type="ECO:0000313" key="4">
    <source>
        <dbReference type="Proteomes" id="UP000540191"/>
    </source>
</evidence>
<comment type="similarity">
    <text evidence="1">Belongs to the amidase family.</text>
</comment>
<dbReference type="InterPro" id="IPR036928">
    <property type="entry name" value="AS_sf"/>
</dbReference>
<dbReference type="PANTHER" id="PTHR11895">
    <property type="entry name" value="TRANSAMIDASE"/>
    <property type="match status" value="1"/>
</dbReference>
<sequence length="473" mass="48437">MTPTTSNVPTTPNPLLAPAGAPTAVQLSADVRAGRRTAVEVVEASLARIAKVNPTLRAFTVVTAESARAEAAAVDALAPAERGPLAGVPVAIKVESDVAGHVTTYGGRGFSTPATEDAEVVRRLRAAGAVVVGLTAMPEFGQFPFTESAAHGTVVNPAARLRTPGGSSGGTAAAVASGCVPVALGGDGGGSIRIPAAACGLFGLKPTRGRTSAAPQADLWGALGVKGPLTRTPEDSALVYDVIRGTVAADRWSAADPARPYAEAIAERGPRRVAWLTQPPRGPVRVDDEVVAAVEATADRLAAAGHEVVAAQGRFPDVQTSFVPQFFASLRACVAGAEHPERLEARTRQTARMGAWATASVQRRAEAAGERMRQRFRQRFAGFDAVLSPTLACLPPELGRLDGVSNVRGLVRALPMIAFTTHANVTGLPAASLPAAPSREGLPIGVQLTGLDDDEGVLLALAAELMAGSTPAS</sequence>
<dbReference type="Pfam" id="PF01425">
    <property type="entry name" value="Amidase"/>
    <property type="match status" value="1"/>
</dbReference>
<feature type="domain" description="Amidase" evidence="2">
    <location>
        <begin position="40"/>
        <end position="458"/>
    </location>
</feature>
<proteinExistence type="inferred from homology"/>
<dbReference type="Proteomes" id="UP000540191">
    <property type="component" value="Unassembled WGS sequence"/>
</dbReference>
<dbReference type="PROSITE" id="PS00571">
    <property type="entry name" value="AMIDASES"/>
    <property type="match status" value="1"/>
</dbReference>